<protein>
    <submittedName>
        <fullName evidence="6">Type IV secretion protein Rhs</fullName>
    </submittedName>
</protein>
<evidence type="ECO:0000259" key="5">
    <source>
        <dbReference type="Pfam" id="PF25023"/>
    </source>
</evidence>
<feature type="domain" description="Teneurin-like YD-shell" evidence="5">
    <location>
        <begin position="1134"/>
        <end position="1431"/>
    </location>
</feature>
<dbReference type="RefSeq" id="WP_071553961.1">
    <property type="nucleotide sequence ID" value="NZ_CP017886.1"/>
</dbReference>
<name>A0A1J0EQL3_9PSED</name>
<accession>A0A1J0EQL3</accession>
<dbReference type="NCBIfam" id="TIGR03696">
    <property type="entry name" value="Rhs_assc_core"/>
    <property type="match status" value="1"/>
</dbReference>
<feature type="domain" description="DUF6531" evidence="3">
    <location>
        <begin position="449"/>
        <end position="521"/>
    </location>
</feature>
<evidence type="ECO:0000256" key="2">
    <source>
        <dbReference type="SAM" id="MobiDB-lite"/>
    </source>
</evidence>
<reference evidence="7" key="1">
    <citation type="submission" date="2016-10" db="EMBL/GenBank/DDBJ databases">
        <title>Pseudomonas frederiksbergensis ERGS4:02 complete genome.</title>
        <authorList>
            <person name="Kumar R."/>
            <person name="Acharya V."/>
            <person name="Singh D."/>
        </authorList>
    </citation>
    <scope>NUCLEOTIDE SEQUENCE [LARGE SCALE GENOMIC DNA]</scope>
    <source>
        <strain evidence="7">ERGS4:02</strain>
    </source>
</reference>
<dbReference type="Pfam" id="PF22596">
    <property type="entry name" value="Scabin-like"/>
    <property type="match status" value="1"/>
</dbReference>
<dbReference type="PANTHER" id="PTHR32305">
    <property type="match status" value="1"/>
</dbReference>
<dbReference type="InterPro" id="IPR056823">
    <property type="entry name" value="TEN-like_YD-shell"/>
</dbReference>
<evidence type="ECO:0000313" key="6">
    <source>
        <dbReference type="EMBL" id="APC18092.1"/>
    </source>
</evidence>
<dbReference type="InterPro" id="IPR031325">
    <property type="entry name" value="RHS_repeat"/>
</dbReference>
<feature type="region of interest" description="Disordered" evidence="2">
    <location>
        <begin position="401"/>
        <end position="449"/>
    </location>
</feature>
<dbReference type="OrthoDB" id="9816400at2"/>
<organism evidence="6 7">
    <name type="scientific">Pseudomonas frederiksbergensis</name>
    <dbReference type="NCBI Taxonomy" id="104087"/>
    <lineage>
        <taxon>Bacteria</taxon>
        <taxon>Pseudomonadati</taxon>
        <taxon>Pseudomonadota</taxon>
        <taxon>Gammaproteobacteria</taxon>
        <taxon>Pseudomonadales</taxon>
        <taxon>Pseudomonadaceae</taxon>
        <taxon>Pseudomonas</taxon>
    </lineage>
</organism>
<dbReference type="Gene3D" id="2.180.10.10">
    <property type="entry name" value="RHS repeat-associated core"/>
    <property type="match status" value="2"/>
</dbReference>
<feature type="domain" description="Teneurin-like YD-shell" evidence="5">
    <location>
        <begin position="800"/>
        <end position="973"/>
    </location>
</feature>
<dbReference type="SUPFAM" id="SSF82171">
    <property type="entry name" value="DPP6 N-terminal domain-like"/>
    <property type="match status" value="1"/>
</dbReference>
<feature type="compositionally biased region" description="Basic and acidic residues" evidence="2">
    <location>
        <begin position="407"/>
        <end position="426"/>
    </location>
</feature>
<dbReference type="Pfam" id="PF25023">
    <property type="entry name" value="TEN_YD-shell"/>
    <property type="match status" value="2"/>
</dbReference>
<dbReference type="EMBL" id="CP017886">
    <property type="protein sequence ID" value="APC18092.1"/>
    <property type="molecule type" value="Genomic_DNA"/>
</dbReference>
<dbReference type="Proteomes" id="UP000182567">
    <property type="component" value="Chromosome"/>
</dbReference>
<dbReference type="NCBIfam" id="TIGR01643">
    <property type="entry name" value="YD_repeat_2x"/>
    <property type="match status" value="7"/>
</dbReference>
<dbReference type="GeneID" id="46910770"/>
<evidence type="ECO:0000256" key="1">
    <source>
        <dbReference type="ARBA" id="ARBA00022737"/>
    </source>
</evidence>
<sequence>MLDPKKLQTLNTAIGHLVIAALNPRSPDIAAVFNDFRHCLSDYDSWAESFWTGAALDVEQVFKVGSEVSLAAPKHSTTPISATVASCPAGGSLTLVHMFQAARFVPIGNTPVMLEVLIDGPGGDEVDGEPIHVIIGPSGLLEVPECWRGQRHRITFYPNVSQDHVKALYASYQTTIADLEDWLRSEWTNEFQPLWASFSQRGFIERYNALQQADQRGVESALLDLWDDVQQLYQLLADLQANSEKLLEYLTQAELETLLNASAEAIANGLLVLSDEPFLFIYLTAVTSWLRMLPPQYEAEVMAEIRTGVLIGLLLACVTGPMGLGAGVSAKVLGKIKSQRARKWLAALSVRLALVSSNQRFNSHADALKPLMVSAHKAPLAPTPRVPLKISPGDAPTLYVKNPAAIARDKSGPRTRLSKQEHHDNAPDQAKNPNGASADTTDKTATHNCPVSMVTGEELLTLTDGELDGVLPFAFTRLYRTSAVEIDSGLGFGWSHSLAHRLEIDGDNVVWIDHENRRTRFPKPSAERPTIHNSLSRAAIYLGDDVDELILAQAGEATCFYHFRDGNLTAISDPYHNRLRITRDRQARIKRLDNGAGRALLLCYDRRHLIAVDYQVYRAAANPDEAWHTELTLVAYRYDDRHRLIEAINAAGESERYDYDAQAVILQRQLAGGASFFWEWEREGKAARCVRHWASFAQMDSRYVWDDDGSVTVHNADGSEEVYVHDQQARLVRKVGPDGAEHLKAYDDNGQLVAEKDPLGGVTQYTYNEAGRLLEVIAPEDEPTYYEYHNGFVRVMRRGKARWKYQRNIQGDITEHIDPDGHITHYQYDDRGRLLSIRYPDNSCHVLTWNNLGQLTEEQRPDGSRWCFAYDALGRQSHRQDAHGAVTRYQWDVVGRLIQTTLPGGVTRAFSYNAYGKLSAERDESGQVTRYEYADDLHLVSRRINADGTQLRYRYDNARLLLSEIENEAGEKYQLAYGVNGLIEQETGFDGRRTAYRYDLNGHLLEKTEFGDDGSRWITGYQRNTAGRLLVKTLADGNQVNYHYDALGRLVSVIDGNDWPLEFEYDPQDRLITEHQGWGTLRYRYNACGQLDQLRLPDNSTLDYHHAKGGVLTAIDLNGTRLTTHIFDAGREQQRQQGQLLSRYHYDEQGRLHAHAVSLAEQPRYRRDYVYSANGNLDLIADSRHGQRNYHYDPLNRLVRVRHSRDPHPESFGHDPAGNLQMQDRPGLATIKGNRLLLQGDRHYDYDAFGNLIRERRGTAQKLVTEYRYDCQHRLIGVTRPDGRTASYRYDAFGRRIAKTVDGHTTGFFWQGDNLVAESGKAHYRSYLYEPGSFRPLAMLDGKGPRKACPFYYQLDHLGTPQELTDYSGEIVWSATYKAYGKLASLKHFGEEQREQPLRFQGQYFDAESGLHYNRHRYYNPDIGRYLTPDPSKLAGGINGYQYTPNPTGWVDPLGLSDCPGAGKCKKPGEAENPAGKAGVDEGEAKLPTYPEEKYLYRGDGRHPDEIFEQGFKPKGDSNDLLLHSLDSNKPPSNFVSTSPVRDVGIDFATKFNMRSGFLYTMRMIPGRDLKIELGKKYKFPSEREIAIQGGIRRKDILGVTPIGADGRSARYTILNPNKE</sequence>
<gene>
    <name evidence="6" type="ORF">BLL42_21060</name>
</gene>
<dbReference type="Gene3D" id="3.90.210.10">
    <property type="entry name" value="Heat-Labile Enterotoxin, subunit A"/>
    <property type="match status" value="1"/>
</dbReference>
<evidence type="ECO:0000313" key="7">
    <source>
        <dbReference type="Proteomes" id="UP000182567"/>
    </source>
</evidence>
<proteinExistence type="predicted"/>
<dbReference type="InterPro" id="IPR045351">
    <property type="entry name" value="DUF6531"/>
</dbReference>
<keyword evidence="1" id="KW-0677">Repeat</keyword>
<dbReference type="InterPro" id="IPR006530">
    <property type="entry name" value="YD"/>
</dbReference>
<evidence type="ECO:0000259" key="3">
    <source>
        <dbReference type="Pfam" id="PF20148"/>
    </source>
</evidence>
<dbReference type="InterPro" id="IPR022385">
    <property type="entry name" value="Rhs_assc_core"/>
</dbReference>
<feature type="domain" description="Pierisin-like" evidence="4">
    <location>
        <begin position="1496"/>
        <end position="1613"/>
    </location>
</feature>
<dbReference type="InterPro" id="IPR054695">
    <property type="entry name" value="Pierisin-like_dom"/>
</dbReference>
<dbReference type="Pfam" id="PF20148">
    <property type="entry name" value="DUF6531"/>
    <property type="match status" value="1"/>
</dbReference>
<dbReference type="Pfam" id="PF05593">
    <property type="entry name" value="RHS_repeat"/>
    <property type="match status" value="2"/>
</dbReference>
<dbReference type="InterPro" id="IPR050708">
    <property type="entry name" value="T6SS_VgrG/RHS"/>
</dbReference>
<dbReference type="PANTHER" id="PTHR32305:SF15">
    <property type="entry name" value="PROTEIN RHSA-RELATED"/>
    <property type="match status" value="1"/>
</dbReference>
<evidence type="ECO:0000259" key="4">
    <source>
        <dbReference type="Pfam" id="PF22596"/>
    </source>
</evidence>
<dbReference type="SUPFAM" id="SSF56399">
    <property type="entry name" value="ADP-ribosylation"/>
    <property type="match status" value="1"/>
</dbReference>